<evidence type="ECO:0000256" key="6">
    <source>
        <dbReference type="ARBA" id="ARBA00023136"/>
    </source>
</evidence>
<dbReference type="AlphaFoldDB" id="A0A1F7Y2Z2"/>
<protein>
    <recommendedName>
        <fullName evidence="10">Polysaccharide biosynthesis protein C-terminal domain-containing protein</fullName>
    </recommendedName>
</protein>
<dbReference type="PANTHER" id="PTHR30250">
    <property type="entry name" value="PST FAMILY PREDICTED COLANIC ACID TRANSPORTER"/>
    <property type="match status" value="1"/>
</dbReference>
<dbReference type="InterPro" id="IPR050833">
    <property type="entry name" value="Poly_Biosynth_Transport"/>
</dbReference>
<reference evidence="8 9" key="1">
    <citation type="journal article" date="2016" name="Nat. Commun.">
        <title>Thousands of microbial genomes shed light on interconnected biogeochemical processes in an aquifer system.</title>
        <authorList>
            <person name="Anantharaman K."/>
            <person name="Brown C.T."/>
            <person name="Hug L.A."/>
            <person name="Sharon I."/>
            <person name="Castelle C.J."/>
            <person name="Probst A.J."/>
            <person name="Thomas B.C."/>
            <person name="Singh A."/>
            <person name="Wilkins M.J."/>
            <person name="Karaoz U."/>
            <person name="Brodie E.L."/>
            <person name="Williams K.H."/>
            <person name="Hubbard S.S."/>
            <person name="Banfield J.F."/>
        </authorList>
    </citation>
    <scope>NUCLEOTIDE SEQUENCE [LARGE SCALE GENOMIC DNA]</scope>
</reference>
<dbReference type="PANTHER" id="PTHR30250:SF10">
    <property type="entry name" value="LIPOPOLYSACCHARIDE BIOSYNTHESIS PROTEIN WZXC"/>
    <property type="match status" value="1"/>
</dbReference>
<keyword evidence="6 7" id="KW-0472">Membrane</keyword>
<comment type="similarity">
    <text evidence="2">Belongs to the polysaccharide synthase family.</text>
</comment>
<feature type="transmembrane region" description="Helical" evidence="7">
    <location>
        <begin position="288"/>
        <end position="315"/>
    </location>
</feature>
<accession>A0A1F7Y2Z2</accession>
<evidence type="ECO:0000313" key="9">
    <source>
        <dbReference type="Proteomes" id="UP000176741"/>
    </source>
</evidence>
<feature type="transmembrane region" description="Helical" evidence="7">
    <location>
        <begin position="379"/>
        <end position="401"/>
    </location>
</feature>
<keyword evidence="5 7" id="KW-1133">Transmembrane helix</keyword>
<keyword evidence="4 7" id="KW-0812">Transmembrane</keyword>
<dbReference type="Pfam" id="PF13440">
    <property type="entry name" value="Polysacc_synt_3"/>
    <property type="match status" value="1"/>
</dbReference>
<keyword evidence="3" id="KW-1003">Cell membrane</keyword>
<dbReference type="GO" id="GO:0005886">
    <property type="term" value="C:plasma membrane"/>
    <property type="evidence" value="ECO:0007669"/>
    <property type="project" value="UniProtKB-SubCell"/>
</dbReference>
<dbReference type="EMBL" id="MGGD01000007">
    <property type="protein sequence ID" value="OGM21550.1"/>
    <property type="molecule type" value="Genomic_DNA"/>
</dbReference>
<evidence type="ECO:0000256" key="7">
    <source>
        <dbReference type="SAM" id="Phobius"/>
    </source>
</evidence>
<evidence type="ECO:0008006" key="10">
    <source>
        <dbReference type="Google" id="ProtNLM"/>
    </source>
</evidence>
<feature type="transmembrane region" description="Helical" evidence="7">
    <location>
        <begin position="105"/>
        <end position="124"/>
    </location>
</feature>
<name>A0A1F7Y2Z2_9BACT</name>
<dbReference type="CDD" id="cd13127">
    <property type="entry name" value="MATE_tuaB_like"/>
    <property type="match status" value="1"/>
</dbReference>
<evidence type="ECO:0000256" key="1">
    <source>
        <dbReference type="ARBA" id="ARBA00004651"/>
    </source>
</evidence>
<evidence type="ECO:0000256" key="4">
    <source>
        <dbReference type="ARBA" id="ARBA00022692"/>
    </source>
</evidence>
<gene>
    <name evidence="8" type="ORF">A2771_01065</name>
</gene>
<feature type="transmembrane region" description="Helical" evidence="7">
    <location>
        <begin position="353"/>
        <end position="373"/>
    </location>
</feature>
<organism evidence="8 9">
    <name type="scientific">Candidatus Woesebacteria bacterium RIFCSPHIGHO2_01_FULL_38_26b</name>
    <dbReference type="NCBI Taxonomy" id="1802491"/>
    <lineage>
        <taxon>Bacteria</taxon>
        <taxon>Candidatus Woeseibacteriota</taxon>
    </lineage>
</organism>
<evidence type="ECO:0000256" key="2">
    <source>
        <dbReference type="ARBA" id="ARBA00007430"/>
    </source>
</evidence>
<feature type="transmembrane region" description="Helical" evidence="7">
    <location>
        <begin position="145"/>
        <end position="166"/>
    </location>
</feature>
<evidence type="ECO:0000313" key="8">
    <source>
        <dbReference type="EMBL" id="OGM21550.1"/>
    </source>
</evidence>
<sequence>MGYTLDTAKGLGWIGTLRGATRAVAFIRIAILARILLPREFGLFGIAALILSFLEIFTETGINIFLIQLKEEIKEFIDTAWVVSIVRGAAMSLLILASAPFVSQFFGFQGIIPLLMLTATVPLIRGFINPSIVKFQKNLEFNKEFWFRTSIYMIDALTVIIVALITKSAISMVWGLVISSLAEVCLSFLFIKPIPKFSFEYDKIKQVINRGKWVTGFGVFDYLFQNIDDAIVGKILGAASLGVYQVAYRISTLPVTEVADVFYRVTFPIYVRISGDVNRLKKAFVKTLLTSGLFIFIIGLIVFMFPSEMVLIILGPNWLSAAQVLKMLAIYGILKGITGIMQSLFLAKEKQEYITFTTFISLTVLVITIFPLLKIYGLIGVALSAVIGTTIGLILSTFLTLKILNNEN</sequence>
<feature type="transmembrane region" description="Helical" evidence="7">
    <location>
        <begin position="43"/>
        <end position="67"/>
    </location>
</feature>
<comment type="subcellular location">
    <subcellularLocation>
        <location evidence="1">Cell membrane</location>
        <topology evidence="1">Multi-pass membrane protein</topology>
    </subcellularLocation>
</comment>
<feature type="transmembrane region" description="Helical" evidence="7">
    <location>
        <begin position="172"/>
        <end position="191"/>
    </location>
</feature>
<evidence type="ECO:0000256" key="5">
    <source>
        <dbReference type="ARBA" id="ARBA00022989"/>
    </source>
</evidence>
<proteinExistence type="inferred from homology"/>
<comment type="caution">
    <text evidence="8">The sequence shown here is derived from an EMBL/GenBank/DDBJ whole genome shotgun (WGS) entry which is preliminary data.</text>
</comment>
<evidence type="ECO:0000256" key="3">
    <source>
        <dbReference type="ARBA" id="ARBA00022475"/>
    </source>
</evidence>
<dbReference type="Proteomes" id="UP000176741">
    <property type="component" value="Unassembled WGS sequence"/>
</dbReference>
<feature type="transmembrane region" description="Helical" evidence="7">
    <location>
        <begin position="327"/>
        <end position="346"/>
    </location>
</feature>
<feature type="transmembrane region" description="Helical" evidence="7">
    <location>
        <begin position="79"/>
        <end position="99"/>
    </location>
</feature>